<comment type="similarity">
    <text evidence="4">Belongs to the methyltransferase superfamily. METTL23 family.</text>
</comment>
<dbReference type="Gene3D" id="3.40.50.150">
    <property type="entry name" value="Vaccinia Virus protein VP39"/>
    <property type="match status" value="1"/>
</dbReference>
<dbReference type="InterPro" id="IPR029063">
    <property type="entry name" value="SAM-dependent_MTases_sf"/>
</dbReference>
<proteinExistence type="inferred from homology"/>
<organism evidence="5 6">
    <name type="scientific">Malassezia yamatoensis</name>
    <dbReference type="NCBI Taxonomy" id="253288"/>
    <lineage>
        <taxon>Eukaryota</taxon>
        <taxon>Fungi</taxon>
        <taxon>Dikarya</taxon>
        <taxon>Basidiomycota</taxon>
        <taxon>Ustilaginomycotina</taxon>
        <taxon>Malasseziomycetes</taxon>
        <taxon>Malasseziales</taxon>
        <taxon>Malasseziaceae</taxon>
        <taxon>Malassezia</taxon>
    </lineage>
</organism>
<sequence length="390" mass="44114">MVGTCEVGRFQDFIPSRDLKPVRSSEELVKATRAIWDAYGLDQQTEKWIYLDDAWDELSSDSEDGECQDDDVYETQCVIHWLRTAISWACKNDCENVDVCADLLVRLAGQSAAGQRSSTYRFFPGHKDETHRKLHESAGVVTIRDISLTEDALGGRTWGAASYLACRLVRQWQSFAPRAVLELGAGTGLTSLALNACLHNHTSHFLLTDFHPQVLANLRFNVQHNLAENHCNVIYLDWKQVYDEMQNTELKDQRSSQEPFHDSYEAAGNSATAQIQGRGNFDMIIAADCIYHPLHTQWISAVAQRYLAQKQNTEAFDTTGPTLQLLLPIREKYTKELQSVYQTFSSSPWQILSDTQLVGVDDFGPITMARTHKLRGRPVTFRHIIVGWAS</sequence>
<accession>A0AAJ6CI61</accession>
<dbReference type="InterPro" id="IPR019410">
    <property type="entry name" value="Methyltransf_16"/>
</dbReference>
<evidence type="ECO:0000313" key="5">
    <source>
        <dbReference type="EMBL" id="WFD00620.1"/>
    </source>
</evidence>
<dbReference type="GO" id="GO:0032259">
    <property type="term" value="P:methylation"/>
    <property type="evidence" value="ECO:0007669"/>
    <property type="project" value="UniProtKB-KW"/>
</dbReference>
<dbReference type="GO" id="GO:0005737">
    <property type="term" value="C:cytoplasm"/>
    <property type="evidence" value="ECO:0007669"/>
    <property type="project" value="TreeGrafter"/>
</dbReference>
<dbReference type="Pfam" id="PF10294">
    <property type="entry name" value="Methyltransf_16"/>
    <property type="match status" value="1"/>
</dbReference>
<keyword evidence="2" id="KW-0808">Transferase</keyword>
<dbReference type="SUPFAM" id="SSF53335">
    <property type="entry name" value="S-adenosyl-L-methionine-dependent methyltransferases"/>
    <property type="match status" value="1"/>
</dbReference>
<dbReference type="Proteomes" id="UP001219567">
    <property type="component" value="Chromosome 5"/>
</dbReference>
<protein>
    <submittedName>
        <fullName evidence="5">Uncharacterized protein</fullName>
    </submittedName>
</protein>
<dbReference type="PANTHER" id="PTHR14614:SF164">
    <property type="entry name" value="HISTONE-ARGININE METHYLTRANSFERASE METTL23"/>
    <property type="match status" value="1"/>
</dbReference>
<keyword evidence="3" id="KW-0949">S-adenosyl-L-methionine</keyword>
<evidence type="ECO:0000256" key="2">
    <source>
        <dbReference type="ARBA" id="ARBA00022679"/>
    </source>
</evidence>
<evidence type="ECO:0000256" key="1">
    <source>
        <dbReference type="ARBA" id="ARBA00022603"/>
    </source>
</evidence>
<evidence type="ECO:0000256" key="4">
    <source>
        <dbReference type="ARBA" id="ARBA00043988"/>
    </source>
</evidence>
<gene>
    <name evidence="5" type="ORF">MYAM1_003371</name>
</gene>
<reference evidence="5 6" key="1">
    <citation type="submission" date="2023-03" db="EMBL/GenBank/DDBJ databases">
        <title>Mating type loci evolution in Malassezia.</title>
        <authorList>
            <person name="Coelho M.A."/>
        </authorList>
    </citation>
    <scope>NUCLEOTIDE SEQUENCE [LARGE SCALE GENOMIC DNA]</scope>
    <source>
        <strain evidence="5 6">CBS 9725</strain>
    </source>
</reference>
<keyword evidence="1" id="KW-0489">Methyltransferase</keyword>
<evidence type="ECO:0000256" key="3">
    <source>
        <dbReference type="ARBA" id="ARBA00022691"/>
    </source>
</evidence>
<evidence type="ECO:0000313" key="6">
    <source>
        <dbReference type="Proteomes" id="UP001219567"/>
    </source>
</evidence>
<dbReference type="AlphaFoldDB" id="A0AAJ6CI61"/>
<keyword evidence="6" id="KW-1185">Reference proteome</keyword>
<dbReference type="EMBL" id="CP119947">
    <property type="protein sequence ID" value="WFD00620.1"/>
    <property type="molecule type" value="Genomic_DNA"/>
</dbReference>
<dbReference type="GO" id="GO:0005634">
    <property type="term" value="C:nucleus"/>
    <property type="evidence" value="ECO:0007669"/>
    <property type="project" value="TreeGrafter"/>
</dbReference>
<name>A0AAJ6CI61_9BASI</name>
<dbReference type="PANTHER" id="PTHR14614">
    <property type="entry name" value="HEPATOCELLULAR CARCINOMA-ASSOCIATED ANTIGEN"/>
    <property type="match status" value="1"/>
</dbReference>
<dbReference type="GO" id="GO:0008757">
    <property type="term" value="F:S-adenosylmethionine-dependent methyltransferase activity"/>
    <property type="evidence" value="ECO:0007669"/>
    <property type="project" value="UniProtKB-ARBA"/>
</dbReference>